<keyword evidence="10 15" id="KW-0472">Membrane</keyword>
<evidence type="ECO:0000256" key="7">
    <source>
        <dbReference type="ARBA" id="ARBA00022989"/>
    </source>
</evidence>
<feature type="transmembrane region" description="Helical" evidence="15">
    <location>
        <begin position="774"/>
        <end position="795"/>
    </location>
</feature>
<feature type="transmembrane region" description="Helical" evidence="15">
    <location>
        <begin position="1294"/>
        <end position="1317"/>
    </location>
</feature>
<keyword evidence="8" id="KW-0445">Lipid transport</keyword>
<evidence type="ECO:0000313" key="17">
    <source>
        <dbReference type="EMBL" id="GBG66859.1"/>
    </source>
</evidence>
<keyword evidence="14" id="KW-0753">Steroid metabolism</keyword>
<dbReference type="FunFam" id="1.20.1640.10:FF:000029">
    <property type="entry name" value="Putative Patched sphingolipid transporter"/>
    <property type="match status" value="1"/>
</dbReference>
<dbReference type="GO" id="GO:0005319">
    <property type="term" value="F:lipid transporter activity"/>
    <property type="evidence" value="ECO:0007669"/>
    <property type="project" value="InterPro"/>
</dbReference>
<dbReference type="OMA" id="WWFDVES"/>
<feature type="transmembrane region" description="Helical" evidence="15">
    <location>
        <begin position="802"/>
        <end position="828"/>
    </location>
</feature>
<sequence length="1335" mass="145287">MAVLPVSLKSEVVVNPMGNSGTSCRFQACRLVFAFVLGLCAVAVHAGSEKLPTSLSALGAREDGSKWQSGGGPEDPYTTIHRKSYCAMHDICGKGSDGRSMNCPKNVPAVLPSESLSHKIQSLCPLLTGPVCCTEKQFDILKAQVQQAVTFLAGCPACLRNFLNFYCAVSCSPDQSLFINVTEVEDDPETNVSYVEAIDLFVAEKSSIRFYDSCADVKFAAMNTRALDFVGGGATDYREWFAFMGKKAPPYEPGSPFTINFPKSLPRKSTMQPLGIEMVPCNDSLLECSCGDCPTAQDCAPPLPPIPRKAGGCSLALGGMNVACLDLAFGVLYVVYLVAVAVGWAWIKKSEPDVLLGGEGLSEHLLDDDDNTEVKDEIFPAGDAENESLSSQVPAGEAILRWLGVWYRHQGIWIARHPVGVILCTSAIFFFMMLGMLRFEVETAPEKLWVSPGSRAAVERAFFDHHLGPFYRIEQLLVATMPTGNETHAPSIVRDENIRLLFEMQKKVDELTVNVSGRQVSLRDICFRPMGSECATQSVLQYWKMNKERLDDLGGVEHLEFCTQHYTSSIDCLSAFQAPMDPNVVLGGFRGKNFTDAVAFVITYPVDNDANKSDSRYSDALAWEAAFVDLAKNELTAMVNKKGLTFAFSTESSVEAELKRESSADVLTIVVSYLVMFVYVSLTLGSVSKSLPLVVTSKAMLGLSGVLIVIVSVLSAIGLCSALGVKSTLIIVEVIPFLVLAVGVDNMCILVHTMKRQGQSLPVDLRAGNALAEAGPSITLASMAETIAFLVGVLTPMPACRVFSLFAALAVFLDYILQMTVFVALMSLDFRREEMFRVDCVPCMTVRNLKKNDGEEAEDDFNPGVGHSEPSLLNRYMANVHAPILSKEPVKAVVMAVFGGLFFISLGLSSRLQPGLEQQIALPKDSYLQGYFANISDHLEVGPPMYLVVKDLNYTMESGQINQICSIGGCNPNSLVNQVARAARTPQSTLIARPSDSWVDDFLSWISPNAFGCCREFPDQSYCPPDDQPPCCPKDAFDCSEIKSCLNCTTCLFPKDLVNGRPTTGAFRLKLPWFLSANPSADCAKAGHGVYSRSLDLTGFPDSGLIKASEFRTYHTPLRSQADFIAAVRMGREFADQVSKSINIPVFAYSVFYIFFEQYLSIMGTASFALSLASAAVFFVSWLLIGSLHMAAIILGVLVMIMVDLMGVMALWGIQLNAVSVVNLVMALGIGVEFCAHVAQAFMASQGTAEQRARKALVTMGASVFSGITLTKFAGVLVLYFARSEIFVVYYFRMYMALVVLGALHGLCFLPVVLSIFGPQPHFSSLHVQKIWAMG</sequence>
<feature type="domain" description="SSD" evidence="16">
    <location>
        <begin position="665"/>
        <end position="828"/>
    </location>
</feature>
<feature type="transmembrane region" description="Helical" evidence="15">
    <location>
        <begin position="730"/>
        <end position="754"/>
    </location>
</feature>
<dbReference type="GO" id="GO:0015918">
    <property type="term" value="P:sterol transport"/>
    <property type="evidence" value="ECO:0007669"/>
    <property type="project" value="TreeGrafter"/>
</dbReference>
<evidence type="ECO:0000256" key="3">
    <source>
        <dbReference type="ARBA" id="ARBA00022448"/>
    </source>
</evidence>
<accession>A0A388KA08</accession>
<feature type="transmembrane region" description="Helical" evidence="15">
    <location>
        <begin position="1192"/>
        <end position="1214"/>
    </location>
</feature>
<keyword evidence="12" id="KW-1207">Sterol metabolism</keyword>
<keyword evidence="3" id="KW-0813">Transport</keyword>
<dbReference type="STRING" id="69332.A0A388KA08"/>
<feature type="transmembrane region" description="Helical" evidence="15">
    <location>
        <begin position="699"/>
        <end position="723"/>
    </location>
</feature>
<evidence type="ECO:0000256" key="8">
    <source>
        <dbReference type="ARBA" id="ARBA00023055"/>
    </source>
</evidence>
<gene>
    <name evidence="17" type="ORF">CBR_g70736</name>
</gene>
<keyword evidence="7 15" id="KW-1133">Transmembrane helix</keyword>
<keyword evidence="18" id="KW-1185">Reference proteome</keyword>
<feature type="transmembrane region" description="Helical" evidence="15">
    <location>
        <begin position="327"/>
        <end position="347"/>
    </location>
</feature>
<dbReference type="PANTHER" id="PTHR45727">
    <property type="entry name" value="NPC INTRACELLULAR CHOLESTEROL TRANSPORTER 1"/>
    <property type="match status" value="1"/>
</dbReference>
<dbReference type="Pfam" id="PF16414">
    <property type="entry name" value="NPC1_N"/>
    <property type="match status" value="1"/>
</dbReference>
<dbReference type="InterPro" id="IPR053956">
    <property type="entry name" value="NPC1_MLD"/>
</dbReference>
<feature type="transmembrane region" description="Helical" evidence="15">
    <location>
        <begin position="1162"/>
        <end position="1185"/>
    </location>
</feature>
<dbReference type="GO" id="GO:0032934">
    <property type="term" value="F:sterol binding"/>
    <property type="evidence" value="ECO:0007669"/>
    <property type="project" value="TreeGrafter"/>
</dbReference>
<feature type="transmembrane region" description="Helical" evidence="15">
    <location>
        <begin position="1256"/>
        <end position="1282"/>
    </location>
</feature>
<evidence type="ECO:0000256" key="1">
    <source>
        <dbReference type="ARBA" id="ARBA00004127"/>
    </source>
</evidence>
<reference evidence="17 18" key="1">
    <citation type="journal article" date="2018" name="Cell">
        <title>The Chara Genome: Secondary Complexity and Implications for Plant Terrestrialization.</title>
        <authorList>
            <person name="Nishiyama T."/>
            <person name="Sakayama H."/>
            <person name="Vries J.D."/>
            <person name="Buschmann H."/>
            <person name="Saint-Marcoux D."/>
            <person name="Ullrich K.K."/>
            <person name="Haas F.B."/>
            <person name="Vanderstraeten L."/>
            <person name="Becker D."/>
            <person name="Lang D."/>
            <person name="Vosolsobe S."/>
            <person name="Rombauts S."/>
            <person name="Wilhelmsson P.K.I."/>
            <person name="Janitza P."/>
            <person name="Kern R."/>
            <person name="Heyl A."/>
            <person name="Rumpler F."/>
            <person name="Villalobos L.I.A.C."/>
            <person name="Clay J.M."/>
            <person name="Skokan R."/>
            <person name="Toyoda A."/>
            <person name="Suzuki Y."/>
            <person name="Kagoshima H."/>
            <person name="Schijlen E."/>
            <person name="Tajeshwar N."/>
            <person name="Catarino B."/>
            <person name="Hetherington A.J."/>
            <person name="Saltykova A."/>
            <person name="Bonnot C."/>
            <person name="Breuninger H."/>
            <person name="Symeonidi A."/>
            <person name="Radhakrishnan G.V."/>
            <person name="Van Nieuwerburgh F."/>
            <person name="Deforce D."/>
            <person name="Chang C."/>
            <person name="Karol K.G."/>
            <person name="Hedrich R."/>
            <person name="Ulvskov P."/>
            <person name="Glockner G."/>
            <person name="Delwiche C.F."/>
            <person name="Petrasek J."/>
            <person name="Van de Peer Y."/>
            <person name="Friml J."/>
            <person name="Beilby M."/>
            <person name="Dolan L."/>
            <person name="Kohara Y."/>
            <person name="Sugano S."/>
            <person name="Fujiyama A."/>
            <person name="Delaux P.-M."/>
            <person name="Quint M."/>
            <person name="TheiBen G."/>
            <person name="Hagemann M."/>
            <person name="Harholt J."/>
            <person name="Dunand C."/>
            <person name="Zachgo S."/>
            <person name="Langdale J."/>
            <person name="Maumus F."/>
            <person name="Straeten D.V.D."/>
            <person name="Gould S.B."/>
            <person name="Rensing S.A."/>
        </authorList>
    </citation>
    <scope>NUCLEOTIDE SEQUENCE [LARGE SCALE GENOMIC DNA]</scope>
    <source>
        <strain evidence="17 18">S276</strain>
    </source>
</reference>
<keyword evidence="5 15" id="KW-0812">Transmembrane</keyword>
<name>A0A388KA08_CHABU</name>
<evidence type="ECO:0000256" key="4">
    <source>
        <dbReference type="ARBA" id="ARBA00022548"/>
    </source>
</evidence>
<organism evidence="17 18">
    <name type="scientific">Chara braunii</name>
    <name type="common">Braun's stonewort</name>
    <dbReference type="NCBI Taxonomy" id="69332"/>
    <lineage>
        <taxon>Eukaryota</taxon>
        <taxon>Viridiplantae</taxon>
        <taxon>Streptophyta</taxon>
        <taxon>Charophyceae</taxon>
        <taxon>Charales</taxon>
        <taxon>Characeae</taxon>
        <taxon>Chara</taxon>
    </lineage>
</organism>
<dbReference type="InterPro" id="IPR053958">
    <property type="entry name" value="HMGCR/SNAP/NPC1-like_SSD"/>
</dbReference>
<dbReference type="InterPro" id="IPR004765">
    <property type="entry name" value="NPC1-like"/>
</dbReference>
<evidence type="ECO:0000259" key="16">
    <source>
        <dbReference type="PROSITE" id="PS50156"/>
    </source>
</evidence>
<dbReference type="Gramene" id="GBG66859">
    <property type="protein sequence ID" value="GBG66859"/>
    <property type="gene ID" value="CBR_g70736"/>
</dbReference>
<dbReference type="GO" id="GO:0008203">
    <property type="term" value="P:cholesterol metabolic process"/>
    <property type="evidence" value="ECO:0007669"/>
    <property type="project" value="UniProtKB-KW"/>
</dbReference>
<evidence type="ECO:0000313" key="18">
    <source>
        <dbReference type="Proteomes" id="UP000265515"/>
    </source>
</evidence>
<dbReference type="EMBL" id="BFEA01000079">
    <property type="protein sequence ID" value="GBG66859.1"/>
    <property type="molecule type" value="Genomic_DNA"/>
</dbReference>
<proteinExistence type="inferred from homology"/>
<keyword evidence="6" id="KW-0732">Signal</keyword>
<dbReference type="SUPFAM" id="SSF82866">
    <property type="entry name" value="Multidrug efflux transporter AcrB transmembrane domain"/>
    <property type="match status" value="2"/>
</dbReference>
<dbReference type="OrthoDB" id="2015394at2759"/>
<dbReference type="FunFam" id="1.20.1640.10:FF:000008">
    <property type="entry name" value="NPC intracellular cholesterol transporter 1"/>
    <property type="match status" value="1"/>
</dbReference>
<dbReference type="GO" id="GO:0016020">
    <property type="term" value="C:membrane"/>
    <property type="evidence" value="ECO:0007669"/>
    <property type="project" value="InterPro"/>
</dbReference>
<evidence type="ECO:0000256" key="14">
    <source>
        <dbReference type="ARBA" id="ARBA00023221"/>
    </source>
</evidence>
<evidence type="ECO:0000256" key="13">
    <source>
        <dbReference type="ARBA" id="ARBA00023180"/>
    </source>
</evidence>
<dbReference type="PROSITE" id="PS50156">
    <property type="entry name" value="SSD"/>
    <property type="match status" value="1"/>
</dbReference>
<comment type="similarity">
    <text evidence="2">Belongs to the patched family.</text>
</comment>
<keyword evidence="13" id="KW-0325">Glycoprotein</keyword>
<feature type="transmembrane region" description="Helical" evidence="15">
    <location>
        <begin position="666"/>
        <end position="687"/>
    </location>
</feature>
<dbReference type="Pfam" id="PF12349">
    <property type="entry name" value="Sterol-sensing"/>
    <property type="match status" value="1"/>
</dbReference>
<protein>
    <recommendedName>
        <fullName evidence="16">SSD domain-containing protein</fullName>
    </recommendedName>
</protein>
<evidence type="ECO:0000256" key="6">
    <source>
        <dbReference type="ARBA" id="ARBA00022729"/>
    </source>
</evidence>
<dbReference type="Pfam" id="PF22314">
    <property type="entry name" value="NPC1_MLD"/>
    <property type="match status" value="1"/>
</dbReference>
<dbReference type="GO" id="GO:0012505">
    <property type="term" value="C:endomembrane system"/>
    <property type="evidence" value="ECO:0007669"/>
    <property type="project" value="UniProtKB-SubCell"/>
</dbReference>
<comment type="subcellular location">
    <subcellularLocation>
        <location evidence="1">Endomembrane system</location>
        <topology evidence="1">Multi-pass membrane protein</topology>
    </subcellularLocation>
</comment>
<dbReference type="Gene3D" id="1.20.1640.10">
    <property type="entry name" value="Multidrug efflux transporter AcrB transmembrane domain"/>
    <property type="match status" value="2"/>
</dbReference>
<dbReference type="PANTHER" id="PTHR45727:SF2">
    <property type="entry name" value="NPC INTRACELLULAR CHOLESTEROL TRANSPORTER 1"/>
    <property type="match status" value="1"/>
</dbReference>
<evidence type="ECO:0000256" key="9">
    <source>
        <dbReference type="ARBA" id="ARBA00023098"/>
    </source>
</evidence>
<keyword evidence="9" id="KW-0443">Lipid metabolism</keyword>
<dbReference type="NCBIfam" id="TIGR00917">
    <property type="entry name" value="2A060601"/>
    <property type="match status" value="1"/>
</dbReference>
<keyword evidence="11" id="KW-1015">Disulfide bond</keyword>
<evidence type="ECO:0000256" key="11">
    <source>
        <dbReference type="ARBA" id="ARBA00023157"/>
    </source>
</evidence>
<evidence type="ECO:0000256" key="15">
    <source>
        <dbReference type="SAM" id="Phobius"/>
    </source>
</evidence>
<feature type="transmembrane region" description="Helical" evidence="15">
    <location>
        <begin position="1220"/>
        <end position="1244"/>
    </location>
</feature>
<dbReference type="InterPro" id="IPR000731">
    <property type="entry name" value="SSD"/>
</dbReference>
<evidence type="ECO:0000256" key="12">
    <source>
        <dbReference type="ARBA" id="ARBA00023166"/>
    </source>
</evidence>
<comment type="caution">
    <text evidence="17">The sequence shown here is derived from an EMBL/GenBank/DDBJ whole genome shotgun (WGS) entry which is preliminary data.</text>
</comment>
<dbReference type="InterPro" id="IPR032190">
    <property type="entry name" value="NPC1_N"/>
</dbReference>
<evidence type="ECO:0000256" key="2">
    <source>
        <dbReference type="ARBA" id="ARBA00005585"/>
    </source>
</evidence>
<feature type="transmembrane region" description="Helical" evidence="15">
    <location>
        <begin position="419"/>
        <end position="437"/>
    </location>
</feature>
<dbReference type="Proteomes" id="UP000265515">
    <property type="component" value="Unassembled WGS sequence"/>
</dbReference>
<keyword evidence="4" id="KW-0153">Cholesterol metabolism</keyword>
<evidence type="ECO:0000256" key="10">
    <source>
        <dbReference type="ARBA" id="ARBA00023136"/>
    </source>
</evidence>
<evidence type="ECO:0000256" key="5">
    <source>
        <dbReference type="ARBA" id="ARBA00022692"/>
    </source>
</evidence>